<dbReference type="Pfam" id="PF02518">
    <property type="entry name" value="HATPase_c"/>
    <property type="match status" value="1"/>
</dbReference>
<evidence type="ECO:0000256" key="2">
    <source>
        <dbReference type="ARBA" id="ARBA00004236"/>
    </source>
</evidence>
<accession>A0A4Q2SNC7</accession>
<dbReference type="EC" id="2.7.13.3" evidence="3"/>
<reference evidence="10 11" key="1">
    <citation type="submission" date="2019-01" db="EMBL/GenBank/DDBJ databases">
        <title>Novel species of Nocardioides.</title>
        <authorList>
            <person name="Liu Q."/>
            <person name="X Y.-H."/>
        </authorList>
    </citation>
    <scope>NUCLEOTIDE SEQUENCE [LARGE SCALE GENOMIC DNA]</scope>
    <source>
        <strain evidence="10 11">HLT2-9</strain>
    </source>
</reference>
<dbReference type="PRINTS" id="PR00344">
    <property type="entry name" value="BCTRLSENSOR"/>
</dbReference>
<dbReference type="OrthoDB" id="9757990at2"/>
<feature type="region of interest" description="Disordered" evidence="8">
    <location>
        <begin position="1"/>
        <end position="22"/>
    </location>
</feature>
<dbReference type="Gene3D" id="3.30.565.10">
    <property type="entry name" value="Histidine kinase-like ATPase, C-terminal domain"/>
    <property type="match status" value="1"/>
</dbReference>
<dbReference type="InterPro" id="IPR036097">
    <property type="entry name" value="HisK_dim/P_sf"/>
</dbReference>
<evidence type="ECO:0000256" key="6">
    <source>
        <dbReference type="ARBA" id="ARBA00023012"/>
    </source>
</evidence>
<dbReference type="PROSITE" id="PS50109">
    <property type="entry name" value="HIS_KIN"/>
    <property type="match status" value="1"/>
</dbReference>
<comment type="catalytic activity">
    <reaction evidence="1">
        <text>ATP + protein L-histidine = ADP + protein N-phospho-L-histidine.</text>
        <dbReference type="EC" id="2.7.13.3"/>
    </reaction>
</comment>
<organism evidence="10 11">
    <name type="scientific">Nocardioides zhouii</name>
    <dbReference type="NCBI Taxonomy" id="1168729"/>
    <lineage>
        <taxon>Bacteria</taxon>
        <taxon>Bacillati</taxon>
        <taxon>Actinomycetota</taxon>
        <taxon>Actinomycetes</taxon>
        <taxon>Propionibacteriales</taxon>
        <taxon>Nocardioidaceae</taxon>
        <taxon>Nocardioides</taxon>
    </lineage>
</organism>
<dbReference type="InterPro" id="IPR029016">
    <property type="entry name" value="GAF-like_dom_sf"/>
</dbReference>
<dbReference type="EMBL" id="SDWV01000023">
    <property type="protein sequence ID" value="RYC05579.1"/>
    <property type="molecule type" value="Genomic_DNA"/>
</dbReference>
<comment type="caution">
    <text evidence="10">The sequence shown here is derived from an EMBL/GenBank/DDBJ whole genome shotgun (WGS) entry which is preliminary data.</text>
</comment>
<keyword evidence="7" id="KW-0175">Coiled coil</keyword>
<protein>
    <recommendedName>
        <fullName evidence="3">histidine kinase</fullName>
        <ecNumber evidence="3">2.7.13.3</ecNumber>
    </recommendedName>
</protein>
<evidence type="ECO:0000256" key="5">
    <source>
        <dbReference type="ARBA" id="ARBA00022777"/>
    </source>
</evidence>
<evidence type="ECO:0000256" key="4">
    <source>
        <dbReference type="ARBA" id="ARBA00022553"/>
    </source>
</evidence>
<evidence type="ECO:0000256" key="1">
    <source>
        <dbReference type="ARBA" id="ARBA00000085"/>
    </source>
</evidence>
<evidence type="ECO:0000256" key="7">
    <source>
        <dbReference type="SAM" id="Coils"/>
    </source>
</evidence>
<dbReference type="GO" id="GO:0005886">
    <property type="term" value="C:plasma membrane"/>
    <property type="evidence" value="ECO:0007669"/>
    <property type="project" value="UniProtKB-SubCell"/>
</dbReference>
<evidence type="ECO:0000313" key="11">
    <source>
        <dbReference type="Proteomes" id="UP000291101"/>
    </source>
</evidence>
<feature type="domain" description="Histidine kinase" evidence="9">
    <location>
        <begin position="262"/>
        <end position="481"/>
    </location>
</feature>
<dbReference type="InterPro" id="IPR004358">
    <property type="entry name" value="Sig_transdc_His_kin-like_C"/>
</dbReference>
<evidence type="ECO:0000313" key="10">
    <source>
        <dbReference type="EMBL" id="RYC05579.1"/>
    </source>
</evidence>
<keyword evidence="11" id="KW-1185">Reference proteome</keyword>
<comment type="subcellular location">
    <subcellularLocation>
        <location evidence="2">Cell membrane</location>
    </subcellularLocation>
</comment>
<dbReference type="Proteomes" id="UP000291101">
    <property type="component" value="Unassembled WGS sequence"/>
</dbReference>
<feature type="coiled-coil region" evidence="7">
    <location>
        <begin position="290"/>
        <end position="317"/>
    </location>
</feature>
<gene>
    <name evidence="10" type="ORF">EUA94_18475</name>
</gene>
<dbReference type="CDD" id="cd00075">
    <property type="entry name" value="HATPase"/>
    <property type="match status" value="1"/>
</dbReference>
<keyword evidence="4" id="KW-0597">Phosphoprotein</keyword>
<dbReference type="Gene3D" id="3.30.450.40">
    <property type="match status" value="1"/>
</dbReference>
<keyword evidence="5" id="KW-0808">Transferase</keyword>
<dbReference type="SUPFAM" id="SSF47384">
    <property type="entry name" value="Homodimeric domain of signal transducing histidine kinase"/>
    <property type="match status" value="1"/>
</dbReference>
<dbReference type="Gene3D" id="1.10.287.130">
    <property type="match status" value="1"/>
</dbReference>
<dbReference type="CDD" id="cd00082">
    <property type="entry name" value="HisKA"/>
    <property type="match status" value="1"/>
</dbReference>
<dbReference type="GO" id="GO:0000155">
    <property type="term" value="F:phosphorelay sensor kinase activity"/>
    <property type="evidence" value="ECO:0007669"/>
    <property type="project" value="InterPro"/>
</dbReference>
<dbReference type="InterPro" id="IPR003594">
    <property type="entry name" value="HATPase_dom"/>
</dbReference>
<keyword evidence="6" id="KW-0902">Two-component regulatory system</keyword>
<dbReference type="PANTHER" id="PTHR43547:SF2">
    <property type="entry name" value="HYBRID SIGNAL TRANSDUCTION HISTIDINE KINASE C"/>
    <property type="match status" value="1"/>
</dbReference>
<evidence type="ECO:0000256" key="8">
    <source>
        <dbReference type="SAM" id="MobiDB-lite"/>
    </source>
</evidence>
<name>A0A4Q2SNC7_9ACTN</name>
<dbReference type="SMART" id="SM00388">
    <property type="entry name" value="HisKA"/>
    <property type="match status" value="1"/>
</dbReference>
<keyword evidence="5" id="KW-0418">Kinase</keyword>
<dbReference type="InterPro" id="IPR003661">
    <property type="entry name" value="HisK_dim/P_dom"/>
</dbReference>
<dbReference type="SUPFAM" id="SSF55781">
    <property type="entry name" value="GAF domain-like"/>
    <property type="match status" value="1"/>
</dbReference>
<dbReference type="SUPFAM" id="SSF55874">
    <property type="entry name" value="ATPase domain of HSP90 chaperone/DNA topoisomerase II/histidine kinase"/>
    <property type="match status" value="1"/>
</dbReference>
<dbReference type="PANTHER" id="PTHR43547">
    <property type="entry name" value="TWO-COMPONENT HISTIDINE KINASE"/>
    <property type="match status" value="1"/>
</dbReference>
<dbReference type="AlphaFoldDB" id="A0A4Q2SNC7"/>
<proteinExistence type="predicted"/>
<dbReference type="InterPro" id="IPR036890">
    <property type="entry name" value="HATPase_C_sf"/>
</dbReference>
<dbReference type="Pfam" id="PF00512">
    <property type="entry name" value="HisKA"/>
    <property type="match status" value="1"/>
</dbReference>
<sequence length="486" mass="52935">MHRYGHTPDLPGGDGPDGWQPEDRLVRLLTNEDGELRAILYLDEPLSGRRPTPTSIAAINEEIEVMYDAVVSIVERELYGEQVRMLAQARSAMQSVRTDRGVGDFLRGMSDAMAEAMPVDSVDVLLADVSVPDLEPHTAFFAGHMREVWLRRGHLVVGPTKTWGVTDAAVPTPDKLRGLMERRNLGSWLLVPIGMGEEYLGTMGLGRRPGGARWIDSEINAATVVASDLAGVVLDSRLMERERRLNAELRDINDYRRDMVITLAHELRNPVSVLWTHLELLKQDSSPSAVRESRDAMDRAARRIEDMTEDLMALARVSDPERAITVEPVDLSVLVWESSEFLATVAGSAGVDLLTTVAPDQVVVGEEAGIQRLVANLLSNAVKYTGSGGRVTVTLAPEAVDGHPGVRLTCADTGIGIGEDDLTHVFTPFFRSGNPEARRRPGTGLGLSIIERVVKWHGGTIAVTSELGVGTTFAVWLPGVVPDDPL</sequence>
<evidence type="ECO:0000256" key="3">
    <source>
        <dbReference type="ARBA" id="ARBA00012438"/>
    </source>
</evidence>
<dbReference type="InterPro" id="IPR005467">
    <property type="entry name" value="His_kinase_dom"/>
</dbReference>
<dbReference type="SMART" id="SM00387">
    <property type="entry name" value="HATPase_c"/>
    <property type="match status" value="1"/>
</dbReference>
<evidence type="ECO:0000259" key="9">
    <source>
        <dbReference type="PROSITE" id="PS50109"/>
    </source>
</evidence>